<sequence>MEKRRNRYKSKPKRKKWLWITLSVILLLAAAAAYGYSIWRDVQNTVATELHEPVDGIDTEATKKKVDGKEPINILLLGVDERSHDKGRSDTMIVMTLDPANQQMQLVSIPRDTRTEIVGRGMVDKLNHAYAFGGSEMSVASVENFLDIDLDYYVRMNMEGLAQLVNAVNGITVTNDRAFSQGGHSFGTGELQLNGEEALAYVRMRKGDTQGDLGRNERQRQVIQGIIDKGANFNILNKIGDIMDVLGDNMATNMKFDDMRNLATNYRSARKNITTYQMSGQGTRINGIYYMLMSDEEVRKVHDMITTFGE</sequence>
<protein>
    <submittedName>
        <fullName evidence="6">Cell envelope-related function transcriptional attenuator common domain-containing protein</fullName>
    </submittedName>
</protein>
<feature type="domain" description="Cell envelope-related transcriptional attenuator" evidence="5">
    <location>
        <begin position="88"/>
        <end position="230"/>
    </location>
</feature>
<dbReference type="OrthoDB" id="27330at2"/>
<keyword evidence="2" id="KW-0812">Transmembrane</keyword>
<gene>
    <name evidence="6" type="ORF">SAMN05216238_105192</name>
</gene>
<evidence type="ECO:0000256" key="3">
    <source>
        <dbReference type="ARBA" id="ARBA00022968"/>
    </source>
</evidence>
<dbReference type="InterPro" id="IPR004474">
    <property type="entry name" value="LytR_CpsA_psr"/>
</dbReference>
<comment type="similarity">
    <text evidence="1">Belongs to the LytR/CpsA/Psr (LCP) family.</text>
</comment>
<dbReference type="InterPro" id="IPR050922">
    <property type="entry name" value="LytR/CpsA/Psr_CW_biosynth"/>
</dbReference>
<keyword evidence="3" id="KW-0735">Signal-anchor</keyword>
<evidence type="ECO:0000256" key="4">
    <source>
        <dbReference type="ARBA" id="ARBA00022989"/>
    </source>
</evidence>
<dbReference type="NCBIfam" id="TIGR00350">
    <property type="entry name" value="lytR_cpsA_psr"/>
    <property type="match status" value="1"/>
</dbReference>
<accession>A0A1I1W3N2</accession>
<dbReference type="Pfam" id="PF03816">
    <property type="entry name" value="LytR_cpsA_psr"/>
    <property type="match status" value="1"/>
</dbReference>
<dbReference type="STRING" id="640948.SAMN05216238_105192"/>
<reference evidence="7" key="1">
    <citation type="submission" date="2016-10" db="EMBL/GenBank/DDBJ databases">
        <authorList>
            <person name="Varghese N."/>
            <person name="Submissions S."/>
        </authorList>
    </citation>
    <scope>NUCLEOTIDE SEQUENCE [LARGE SCALE GENOMIC DNA]</scope>
    <source>
        <strain evidence="7">DSM 22530</strain>
    </source>
</reference>
<evidence type="ECO:0000313" key="7">
    <source>
        <dbReference type="Proteomes" id="UP000199474"/>
    </source>
</evidence>
<name>A0A1I1W3N2_9BACI</name>
<dbReference type="PANTHER" id="PTHR33392:SF6">
    <property type="entry name" value="POLYISOPRENYL-TEICHOIC ACID--PEPTIDOGLYCAN TEICHOIC ACID TRANSFERASE TAGU"/>
    <property type="match status" value="1"/>
</dbReference>
<evidence type="ECO:0000313" key="6">
    <source>
        <dbReference type="EMBL" id="SFD89767.1"/>
    </source>
</evidence>
<keyword evidence="7" id="KW-1185">Reference proteome</keyword>
<dbReference type="GO" id="GO:0071555">
    <property type="term" value="P:cell wall organization"/>
    <property type="evidence" value="ECO:0007669"/>
    <property type="project" value="UniProtKB-KW"/>
</dbReference>
<evidence type="ECO:0000256" key="1">
    <source>
        <dbReference type="ARBA" id="ARBA00006068"/>
    </source>
</evidence>
<dbReference type="Gene3D" id="3.40.630.190">
    <property type="entry name" value="LCP protein"/>
    <property type="match status" value="1"/>
</dbReference>
<dbReference type="EMBL" id="FOMR01000005">
    <property type="protein sequence ID" value="SFD89767.1"/>
    <property type="molecule type" value="Genomic_DNA"/>
</dbReference>
<dbReference type="PANTHER" id="PTHR33392">
    <property type="entry name" value="POLYISOPRENYL-TEICHOIC ACID--PEPTIDOGLYCAN TEICHOIC ACID TRANSFERASE TAGU"/>
    <property type="match status" value="1"/>
</dbReference>
<dbReference type="Proteomes" id="UP000199474">
    <property type="component" value="Unassembled WGS sequence"/>
</dbReference>
<keyword evidence="4" id="KW-0472">Membrane</keyword>
<proteinExistence type="inferred from homology"/>
<dbReference type="RefSeq" id="WP_090084580.1">
    <property type="nucleotide sequence ID" value="NZ_FOMR01000005.1"/>
</dbReference>
<dbReference type="AlphaFoldDB" id="A0A1I1W3N2"/>
<evidence type="ECO:0000259" key="5">
    <source>
        <dbReference type="Pfam" id="PF03816"/>
    </source>
</evidence>
<evidence type="ECO:0000256" key="2">
    <source>
        <dbReference type="ARBA" id="ARBA00022692"/>
    </source>
</evidence>
<organism evidence="6 7">
    <name type="scientific">Lentibacillus persicus</name>
    <dbReference type="NCBI Taxonomy" id="640948"/>
    <lineage>
        <taxon>Bacteria</taxon>
        <taxon>Bacillati</taxon>
        <taxon>Bacillota</taxon>
        <taxon>Bacilli</taxon>
        <taxon>Bacillales</taxon>
        <taxon>Bacillaceae</taxon>
        <taxon>Lentibacillus</taxon>
    </lineage>
</organism>
<keyword evidence="4" id="KW-1133">Transmembrane helix</keyword>